<proteinExistence type="predicted"/>
<evidence type="ECO:0000256" key="1">
    <source>
        <dbReference type="SAM" id="MobiDB-lite"/>
    </source>
</evidence>
<evidence type="ECO:0000313" key="2">
    <source>
        <dbReference type="EMBL" id="KZZ99528.1"/>
    </source>
</evidence>
<dbReference type="OrthoDB" id="4938142at2759"/>
<feature type="compositionally biased region" description="Pro residues" evidence="1">
    <location>
        <begin position="79"/>
        <end position="91"/>
    </location>
</feature>
<organism evidence="2 3">
    <name type="scientific">Moelleriella libera RCEF 2490</name>
    <dbReference type="NCBI Taxonomy" id="1081109"/>
    <lineage>
        <taxon>Eukaryota</taxon>
        <taxon>Fungi</taxon>
        <taxon>Dikarya</taxon>
        <taxon>Ascomycota</taxon>
        <taxon>Pezizomycotina</taxon>
        <taxon>Sordariomycetes</taxon>
        <taxon>Hypocreomycetidae</taxon>
        <taxon>Hypocreales</taxon>
        <taxon>Clavicipitaceae</taxon>
        <taxon>Moelleriella</taxon>
    </lineage>
</organism>
<protein>
    <recommendedName>
        <fullName evidence="4">BZIP domain-containing protein</fullName>
    </recommendedName>
</protein>
<evidence type="ECO:0000313" key="3">
    <source>
        <dbReference type="Proteomes" id="UP000078544"/>
    </source>
</evidence>
<accession>A0A168F6E2</accession>
<sequence>MSIATDTEADVSIPLQVSAHLAEAKTLIEDWTGKTSAKERRKLQNRLNQRARRRRRIRAPNGGGGGGGGDDEDDNDAPPLAPPPPPPPPPSGQDFPQQVSSDDDVVQVASSTACRLGQVESRTELVRLAEESRRHYHAAAFDLAHLPVVIRYNVYDAFARNAGILGFGDAWLSYDAVSPLLDSSNHSSAAAAPPSLPPSLQPTRSQLTVEHHPWIDFFPCPRLRDNILTTMMRYGDDFEDDLCSDVVDAGAASGDDDGRSALIAWGDSWEVAGWEVTERFWTKWGFLLDGCVDLLRSTNAWRRKRGLPGIRFPVGGPSSLVVLHRRGDSPEEGSAGRSDGLAA</sequence>
<feature type="region of interest" description="Disordered" evidence="1">
    <location>
        <begin position="33"/>
        <end position="112"/>
    </location>
</feature>
<dbReference type="PANTHER" id="PTHR38116">
    <property type="entry name" value="CHROMOSOME 7, WHOLE GENOME SHOTGUN SEQUENCE"/>
    <property type="match status" value="1"/>
</dbReference>
<feature type="compositionally biased region" description="Basic residues" evidence="1">
    <location>
        <begin position="39"/>
        <end position="58"/>
    </location>
</feature>
<feature type="region of interest" description="Disordered" evidence="1">
    <location>
        <begin position="324"/>
        <end position="343"/>
    </location>
</feature>
<name>A0A168F6E2_9HYPO</name>
<dbReference type="STRING" id="1081109.A0A168F6E2"/>
<dbReference type="Pfam" id="PF11905">
    <property type="entry name" value="DUF3425"/>
    <property type="match status" value="1"/>
</dbReference>
<gene>
    <name evidence="2" type="ORF">AAL_02100</name>
</gene>
<feature type="compositionally biased region" description="Low complexity" evidence="1">
    <location>
        <begin position="92"/>
        <end position="111"/>
    </location>
</feature>
<reference evidence="2 3" key="1">
    <citation type="journal article" date="2016" name="Genome Biol. Evol.">
        <title>Divergent and convergent evolution of fungal pathogenicity.</title>
        <authorList>
            <person name="Shang Y."/>
            <person name="Xiao G."/>
            <person name="Zheng P."/>
            <person name="Cen K."/>
            <person name="Zhan S."/>
            <person name="Wang C."/>
        </authorList>
    </citation>
    <scope>NUCLEOTIDE SEQUENCE [LARGE SCALE GENOMIC DNA]</scope>
    <source>
        <strain evidence="2 3">RCEF 2490</strain>
    </source>
</reference>
<evidence type="ECO:0008006" key="4">
    <source>
        <dbReference type="Google" id="ProtNLM"/>
    </source>
</evidence>
<comment type="caution">
    <text evidence="2">The sequence shown here is derived from an EMBL/GenBank/DDBJ whole genome shotgun (WGS) entry which is preliminary data.</text>
</comment>
<keyword evidence="3" id="KW-1185">Reference proteome</keyword>
<dbReference type="EMBL" id="AZGY01000003">
    <property type="protein sequence ID" value="KZZ99528.1"/>
    <property type="molecule type" value="Genomic_DNA"/>
</dbReference>
<dbReference type="AlphaFoldDB" id="A0A168F6E2"/>
<dbReference type="InterPro" id="IPR021833">
    <property type="entry name" value="DUF3425"/>
</dbReference>
<dbReference type="Proteomes" id="UP000078544">
    <property type="component" value="Unassembled WGS sequence"/>
</dbReference>
<dbReference type="PANTHER" id="PTHR38116:SF1">
    <property type="entry name" value="BZIP DOMAIN-CONTAINING PROTEIN"/>
    <property type="match status" value="1"/>
</dbReference>